<keyword evidence="2" id="KW-0808">Transferase</keyword>
<accession>Q026U8</accession>
<dbReference type="eggNOG" id="COG1819">
    <property type="taxonomic scope" value="Bacteria"/>
</dbReference>
<dbReference type="AlphaFoldDB" id="Q026U8"/>
<dbReference type="SUPFAM" id="SSF53756">
    <property type="entry name" value="UDP-Glycosyltransferase/glycogen phosphorylase"/>
    <property type="match status" value="1"/>
</dbReference>
<feature type="domain" description="Erythromycin biosynthesis protein CIII-like C-terminal" evidence="1">
    <location>
        <begin position="285"/>
        <end position="411"/>
    </location>
</feature>
<dbReference type="GO" id="GO:0008194">
    <property type="term" value="F:UDP-glycosyltransferase activity"/>
    <property type="evidence" value="ECO:0007669"/>
    <property type="project" value="InterPro"/>
</dbReference>
<organism evidence="2">
    <name type="scientific">Solibacter usitatus (strain Ellin6076)</name>
    <dbReference type="NCBI Taxonomy" id="234267"/>
    <lineage>
        <taxon>Bacteria</taxon>
        <taxon>Pseudomonadati</taxon>
        <taxon>Acidobacteriota</taxon>
        <taxon>Terriglobia</taxon>
        <taxon>Bryobacterales</taxon>
        <taxon>Solibacteraceae</taxon>
        <taxon>Candidatus Solibacter</taxon>
    </lineage>
</organism>
<dbReference type="Pfam" id="PF06722">
    <property type="entry name" value="EryCIII-like_C"/>
    <property type="match status" value="1"/>
</dbReference>
<proteinExistence type="predicted"/>
<dbReference type="FunFam" id="3.40.50.2000:FF:000072">
    <property type="entry name" value="Glycosyl transferase"/>
    <property type="match status" value="1"/>
</dbReference>
<dbReference type="GO" id="GO:0017000">
    <property type="term" value="P:antibiotic biosynthetic process"/>
    <property type="evidence" value="ECO:0007669"/>
    <property type="project" value="UniProtKB-ARBA"/>
</dbReference>
<dbReference type="Gene3D" id="3.40.50.2000">
    <property type="entry name" value="Glycogen Phosphorylase B"/>
    <property type="match status" value="2"/>
</dbReference>
<dbReference type="GO" id="GO:0016758">
    <property type="term" value="F:hexosyltransferase activity"/>
    <property type="evidence" value="ECO:0007669"/>
    <property type="project" value="UniProtKB-ARBA"/>
</dbReference>
<sequence length="442" mass="48725" precursor="true">MSRFLITCWPFVGHLYPQISVALALRDRGHEVAFYSHESTRAIVQGEGFKLFPFVQVDERRYERIHALEAKVPPTQPGHQTISVSMTAYRDMLADSIPEQVADLMPILENWRPDVLVTDLALWGPIVVIWEMTGIPVALSSTMMGSMIPGPDAPPWGPGLPPPRTSATRFLSRITELGVDIVAHNLRRRVNQIRARYGLRPMGCSVTAFTGRLPLYLIPSLPELDYNRQDQPPNVHYIGPCVWTKPVGAPPPEWLNQLPTDRPWVHATEGTAQYQEPFLLRATAQALAGLPMEVILTTGQNRDPATLGLDPLPANVRVERWLSHESLLPRCAAIVTTGGPATVMAALKAGVPLVMVPTFWEKNDNAQRVVEAGVGLRLAPRRCSPDRVRAAVMRLLEEPHFRENARRIAQRLSEASGARGAAQLLENLAHGTLASATAKAAS</sequence>
<dbReference type="InterPro" id="IPR050426">
    <property type="entry name" value="Glycosyltransferase_28"/>
</dbReference>
<dbReference type="STRING" id="234267.Acid_1981"/>
<gene>
    <name evidence="2" type="ordered locus">Acid_1981</name>
</gene>
<dbReference type="HOGENOM" id="CLU_000537_7_1_0"/>
<dbReference type="OrthoDB" id="6620093at2"/>
<dbReference type="InterPro" id="IPR002213">
    <property type="entry name" value="UDP_glucos_trans"/>
</dbReference>
<dbReference type="PANTHER" id="PTHR48050:SF13">
    <property type="entry name" value="STEROL 3-BETA-GLUCOSYLTRANSFERASE UGT80A2"/>
    <property type="match status" value="1"/>
</dbReference>
<evidence type="ECO:0000313" key="2">
    <source>
        <dbReference type="EMBL" id="ABJ82971.1"/>
    </source>
</evidence>
<dbReference type="CDD" id="cd03784">
    <property type="entry name" value="GT1_Gtf-like"/>
    <property type="match status" value="1"/>
</dbReference>
<reference evidence="2" key="1">
    <citation type="submission" date="2006-10" db="EMBL/GenBank/DDBJ databases">
        <title>Complete sequence of Solibacter usitatus Ellin6076.</title>
        <authorList>
            <consortium name="US DOE Joint Genome Institute"/>
            <person name="Copeland A."/>
            <person name="Lucas S."/>
            <person name="Lapidus A."/>
            <person name="Barry K."/>
            <person name="Detter J.C."/>
            <person name="Glavina del Rio T."/>
            <person name="Hammon N."/>
            <person name="Israni S."/>
            <person name="Dalin E."/>
            <person name="Tice H."/>
            <person name="Pitluck S."/>
            <person name="Thompson L.S."/>
            <person name="Brettin T."/>
            <person name="Bruce D."/>
            <person name="Han C."/>
            <person name="Tapia R."/>
            <person name="Gilna P."/>
            <person name="Schmutz J."/>
            <person name="Larimer F."/>
            <person name="Land M."/>
            <person name="Hauser L."/>
            <person name="Kyrpides N."/>
            <person name="Mikhailova N."/>
            <person name="Janssen P.H."/>
            <person name="Kuske C.R."/>
            <person name="Richardson P."/>
        </authorList>
    </citation>
    <scope>NUCLEOTIDE SEQUENCE</scope>
    <source>
        <strain evidence="2">Ellin6076</strain>
    </source>
</reference>
<dbReference type="CAZy" id="GT1">
    <property type="family name" value="Glycosyltransferase Family 1"/>
</dbReference>
<dbReference type="EMBL" id="CP000473">
    <property type="protein sequence ID" value="ABJ82971.1"/>
    <property type="molecule type" value="Genomic_DNA"/>
</dbReference>
<dbReference type="InParanoid" id="Q026U8"/>
<dbReference type="InterPro" id="IPR010610">
    <property type="entry name" value="EryCIII-like_C"/>
</dbReference>
<dbReference type="PANTHER" id="PTHR48050">
    <property type="entry name" value="STEROL 3-BETA-GLUCOSYLTRANSFERASE"/>
    <property type="match status" value="1"/>
</dbReference>
<name>Q026U8_SOLUE</name>
<dbReference type="KEGG" id="sus:Acid_1981"/>
<evidence type="ECO:0000259" key="1">
    <source>
        <dbReference type="Pfam" id="PF06722"/>
    </source>
</evidence>
<protein>
    <submittedName>
        <fullName evidence="2">Glycosyltransferase, MGT family</fullName>
    </submittedName>
</protein>